<proteinExistence type="predicted"/>
<dbReference type="EMBL" id="CP041637">
    <property type="protein sequence ID" value="QDO92725.1"/>
    <property type="molecule type" value="Genomic_DNA"/>
</dbReference>
<feature type="compositionally biased region" description="Basic and acidic residues" evidence="1">
    <location>
        <begin position="134"/>
        <end position="160"/>
    </location>
</feature>
<feature type="compositionally biased region" description="Basic and acidic residues" evidence="1">
    <location>
        <begin position="76"/>
        <end position="103"/>
    </location>
</feature>
<evidence type="ECO:0000313" key="4">
    <source>
        <dbReference type="Proteomes" id="UP000319209"/>
    </source>
</evidence>
<dbReference type="AlphaFoldDB" id="A0A516GMM6"/>
<accession>A0A516GMM6</accession>
<dbReference type="OrthoDB" id="956918at2"/>
<feature type="chain" id="PRO_5021888729" description="DUF4890 domain-containing protein" evidence="2">
    <location>
        <begin position="19"/>
        <end position="160"/>
    </location>
</feature>
<dbReference type="KEGG" id="fop:FNB79_01620"/>
<feature type="signal peptide" evidence="2">
    <location>
        <begin position="1"/>
        <end position="18"/>
    </location>
</feature>
<feature type="region of interest" description="Disordered" evidence="1">
    <location>
        <begin position="73"/>
        <end position="103"/>
    </location>
</feature>
<reference evidence="3 4" key="1">
    <citation type="submission" date="2019-07" db="EMBL/GenBank/DDBJ databases">
        <title>Genome sequencing for Formosa sp. PS13.</title>
        <authorList>
            <person name="Park S.-J."/>
        </authorList>
    </citation>
    <scope>NUCLEOTIDE SEQUENCE [LARGE SCALE GENOMIC DNA]</scope>
    <source>
        <strain evidence="3 4">PS13</strain>
    </source>
</reference>
<name>A0A516GMM6_9FLAO</name>
<sequence length="160" mass="18818">MKKIMILALAFISLNAFAQGKRGEDNQRHDRKEMRMQGADFTPEQQATLLTKKMTLNLDLTESQQKEVYNLNLSQAKERQANREAFKKAKESGKKPTEQERYDNMIARLDSQILMKSKMKSILKSEQYAMWEKSMADHSRERKGFDDKRGDKRPDRDRRS</sequence>
<dbReference type="RefSeq" id="WP_143379634.1">
    <property type="nucleotide sequence ID" value="NZ_CP041637.1"/>
</dbReference>
<keyword evidence="2" id="KW-0732">Signal</keyword>
<evidence type="ECO:0000313" key="3">
    <source>
        <dbReference type="EMBL" id="QDO92725.1"/>
    </source>
</evidence>
<evidence type="ECO:0000256" key="2">
    <source>
        <dbReference type="SAM" id="SignalP"/>
    </source>
</evidence>
<evidence type="ECO:0000256" key="1">
    <source>
        <dbReference type="SAM" id="MobiDB-lite"/>
    </source>
</evidence>
<organism evidence="3 4">
    <name type="scientific">Formosa sediminum</name>
    <dbReference type="NCBI Taxonomy" id="2594004"/>
    <lineage>
        <taxon>Bacteria</taxon>
        <taxon>Pseudomonadati</taxon>
        <taxon>Bacteroidota</taxon>
        <taxon>Flavobacteriia</taxon>
        <taxon>Flavobacteriales</taxon>
        <taxon>Flavobacteriaceae</taxon>
        <taxon>Formosa</taxon>
    </lineage>
</organism>
<evidence type="ECO:0008006" key="5">
    <source>
        <dbReference type="Google" id="ProtNLM"/>
    </source>
</evidence>
<protein>
    <recommendedName>
        <fullName evidence="5">DUF4890 domain-containing protein</fullName>
    </recommendedName>
</protein>
<keyword evidence="4" id="KW-1185">Reference proteome</keyword>
<feature type="region of interest" description="Disordered" evidence="1">
    <location>
        <begin position="132"/>
        <end position="160"/>
    </location>
</feature>
<dbReference type="Proteomes" id="UP000319209">
    <property type="component" value="Chromosome"/>
</dbReference>
<gene>
    <name evidence="3" type="ORF">FNB79_01620</name>
</gene>